<accession>A0A8S3W9M0</accession>
<organism evidence="1 2">
    <name type="scientific">Parnassius apollo</name>
    <name type="common">Apollo butterfly</name>
    <name type="synonym">Papilio apollo</name>
    <dbReference type="NCBI Taxonomy" id="110799"/>
    <lineage>
        <taxon>Eukaryota</taxon>
        <taxon>Metazoa</taxon>
        <taxon>Ecdysozoa</taxon>
        <taxon>Arthropoda</taxon>
        <taxon>Hexapoda</taxon>
        <taxon>Insecta</taxon>
        <taxon>Pterygota</taxon>
        <taxon>Neoptera</taxon>
        <taxon>Endopterygota</taxon>
        <taxon>Lepidoptera</taxon>
        <taxon>Glossata</taxon>
        <taxon>Ditrysia</taxon>
        <taxon>Papilionoidea</taxon>
        <taxon>Papilionidae</taxon>
        <taxon>Parnassiinae</taxon>
        <taxon>Parnassini</taxon>
        <taxon>Parnassius</taxon>
        <taxon>Parnassius</taxon>
    </lineage>
</organism>
<evidence type="ECO:0000313" key="1">
    <source>
        <dbReference type="EMBL" id="CAG4947284.1"/>
    </source>
</evidence>
<dbReference type="EMBL" id="CAJQZP010000212">
    <property type="protein sequence ID" value="CAG4947284.1"/>
    <property type="molecule type" value="Genomic_DNA"/>
</dbReference>
<name>A0A8S3W9M0_PARAO</name>
<protein>
    <submittedName>
        <fullName evidence="1">(apollo) hypothetical protein</fullName>
    </submittedName>
</protein>
<dbReference type="Proteomes" id="UP000691718">
    <property type="component" value="Unassembled WGS sequence"/>
</dbReference>
<reference evidence="1" key="1">
    <citation type="submission" date="2021-04" db="EMBL/GenBank/DDBJ databases">
        <authorList>
            <person name="Tunstrom K."/>
        </authorList>
    </citation>
    <scope>NUCLEOTIDE SEQUENCE</scope>
</reference>
<dbReference type="AlphaFoldDB" id="A0A8S3W9M0"/>
<comment type="caution">
    <text evidence="1">The sequence shown here is derived from an EMBL/GenBank/DDBJ whole genome shotgun (WGS) entry which is preliminary data.</text>
</comment>
<proteinExistence type="predicted"/>
<evidence type="ECO:0000313" key="2">
    <source>
        <dbReference type="Proteomes" id="UP000691718"/>
    </source>
</evidence>
<sequence length="90" mass="10395">MTQSSKVFPMTRTRFLLLLMQKPSKEKKALQESKYLYEEVYDMPADASQISRKRKYVPQPPLQLRTAMASHLSMIGNESDDQRCCLPGAR</sequence>
<gene>
    <name evidence="1" type="ORF">PAPOLLO_LOCUS3573</name>
</gene>
<keyword evidence="2" id="KW-1185">Reference proteome</keyword>